<protein>
    <recommendedName>
        <fullName evidence="3">ASCH domain-containing protein</fullName>
    </recommendedName>
</protein>
<gene>
    <name evidence="1" type="ORF">GQS65_18920</name>
</gene>
<dbReference type="OrthoDB" id="350897at2157"/>
<dbReference type="AlphaFoldDB" id="A0A6B0GVC2"/>
<name>A0A6B0GVC2_9EURY</name>
<dbReference type="RefSeq" id="WP_158206186.1">
    <property type="nucleotide sequence ID" value="NZ_WSZK01000036.1"/>
</dbReference>
<proteinExistence type="predicted"/>
<accession>A0A6B0GVC2</accession>
<dbReference type="Proteomes" id="UP000451471">
    <property type="component" value="Unassembled WGS sequence"/>
</dbReference>
<evidence type="ECO:0000313" key="2">
    <source>
        <dbReference type="Proteomes" id="UP000451471"/>
    </source>
</evidence>
<evidence type="ECO:0000313" key="1">
    <source>
        <dbReference type="EMBL" id="MWG36533.1"/>
    </source>
</evidence>
<organism evidence="1 2">
    <name type="scientific">Halomarina oriensis</name>
    <dbReference type="NCBI Taxonomy" id="671145"/>
    <lineage>
        <taxon>Archaea</taxon>
        <taxon>Methanobacteriati</taxon>
        <taxon>Methanobacteriota</taxon>
        <taxon>Stenosarchaea group</taxon>
        <taxon>Halobacteria</taxon>
        <taxon>Halobacteriales</taxon>
        <taxon>Natronomonadaceae</taxon>
        <taxon>Halomarina</taxon>
    </lineage>
</organism>
<evidence type="ECO:0008006" key="3">
    <source>
        <dbReference type="Google" id="ProtNLM"/>
    </source>
</evidence>
<keyword evidence="2" id="KW-1185">Reference proteome</keyword>
<reference evidence="1 2" key="1">
    <citation type="submission" date="2019-12" db="EMBL/GenBank/DDBJ databases">
        <title>Halocatena pleomorpha gen. nov. sp. nov., an extremely halophilic archaeon of family Halobacteriaceae isolated from saltpan soil.</title>
        <authorList>
            <person name="Pal Y."/>
            <person name="Verma A."/>
            <person name="Krishnamurthi S."/>
            <person name="Kumar P."/>
        </authorList>
    </citation>
    <scope>NUCLEOTIDE SEQUENCE [LARGE SCALE GENOMIC DNA]</scope>
    <source>
        <strain evidence="1 2">JCM 16495</strain>
    </source>
</reference>
<comment type="caution">
    <text evidence="1">The sequence shown here is derived from an EMBL/GenBank/DDBJ whole genome shotgun (WGS) entry which is preliminary data.</text>
</comment>
<sequence>MSNATSHVGPIIFGHPVARAQLETHGEVVTFRTADRTTGATWWRETRTGPKRGDCTVECLGALDESFPLDQLPNEYVELSGFDSAAAWDDAITDVNGSRTDGYLYRVTER</sequence>
<dbReference type="EMBL" id="WSZK01000036">
    <property type="protein sequence ID" value="MWG36533.1"/>
    <property type="molecule type" value="Genomic_DNA"/>
</dbReference>